<sequence>MTKLIVLKLDGDFQQGFRVTLEIGAEGERPETEITGKLPSAPELVKQYSGWQATYRSLGKVTRELKTKRVRIDGSLRKLRDECRTQAKELSDRLNSWLKTESFFSIREKWLERVSTSEPVRVLICTEHQQVWQLPWHHWDLLERYKFAEIGLATLEYAPQEQKSIHENKVRILGILGNSEGIKVEEDKQQLENLPGAQTTFLVEPQRQELNDQLWEQHWDILFFAGHSQTEGERGRIYLNQSDSFSLDELRYALQTAVRGGLQFAIFNSCDGLGLAWELLHLHIPQMIVMREPVPDKVAQTFLKYFLQAFASGKPVYEAVQEARQRLQGLEDEFPCASWLPVICQHRSAVPFTWEELRASKTPVPLTQLSRPRVSLWRRAQTILAASLVVTSLVIGARLQGILQNSELKAYDTVMRLQPHPGIQDKRILVVTVNDDDVKQFGKPLSDRTVEQLLTKLEKYQPKVIGLDIYRDTPQKEGWDKLIERLRKSDRTLAICQVGESNGAPAIDPPPQVPPERLGFSDGFIHDPPNDTIRRYTLVMDRSAESPCTTPYAFSFQLIRHYLPATTRYEFNPGKNLSINSIVFDVLKPYSGGYQLPHTDMLGYQLLIDYRSPDRFSQVSLTQVLNEQDSDLLKLIKDRIVLIGYVGASTKDKHLTPLGKMPGVIVHTQMVSQILNVVLDRRPLLSPWSSLSNTVWVWGWSMVGGILTLTFCSPRNQGISIGVALLANGCICFGFFTQAVWVPLIPSALALVMTGGSVAYIVRTYARAT</sequence>
<feature type="transmembrane region" description="Helical" evidence="1">
    <location>
        <begin position="719"/>
        <end position="741"/>
    </location>
</feature>
<evidence type="ECO:0000313" key="3">
    <source>
        <dbReference type="EMBL" id="QDL10734.1"/>
    </source>
</evidence>
<keyword evidence="1 3" id="KW-0812">Transmembrane</keyword>
<dbReference type="Pfam" id="PF05226">
    <property type="entry name" value="CHASE2"/>
    <property type="match status" value="1"/>
</dbReference>
<evidence type="ECO:0000256" key="1">
    <source>
        <dbReference type="SAM" id="Phobius"/>
    </source>
</evidence>
<keyword evidence="4" id="KW-1185">Reference proteome</keyword>
<proteinExistence type="predicted"/>
<gene>
    <name evidence="3" type="ORF">DP114_25055</name>
</gene>
<name>A0A856MKT3_9CYAN</name>
<evidence type="ECO:0000313" key="4">
    <source>
        <dbReference type="Proteomes" id="UP000503129"/>
    </source>
</evidence>
<feature type="domain" description="CHASE2" evidence="2">
    <location>
        <begin position="403"/>
        <end position="707"/>
    </location>
</feature>
<feature type="transmembrane region" description="Helical" evidence="1">
    <location>
        <begin position="747"/>
        <end position="766"/>
    </location>
</feature>
<dbReference type="SMART" id="SM01080">
    <property type="entry name" value="CHASE2"/>
    <property type="match status" value="1"/>
</dbReference>
<keyword evidence="1" id="KW-1133">Transmembrane helix</keyword>
<dbReference type="KEGG" id="bsen:DP114_25055"/>
<feature type="transmembrane region" description="Helical" evidence="1">
    <location>
        <begin position="695"/>
        <end position="712"/>
    </location>
</feature>
<evidence type="ECO:0000259" key="2">
    <source>
        <dbReference type="SMART" id="SM01080"/>
    </source>
</evidence>
<dbReference type="InterPro" id="IPR007890">
    <property type="entry name" value="CHASE2"/>
</dbReference>
<dbReference type="Proteomes" id="UP000503129">
    <property type="component" value="Chromosome"/>
</dbReference>
<dbReference type="Pfam" id="PF12770">
    <property type="entry name" value="CHAT"/>
    <property type="match status" value="1"/>
</dbReference>
<dbReference type="RefSeq" id="WP_169264636.1">
    <property type="nucleotide sequence ID" value="NZ_CAWOXK010000001.1"/>
</dbReference>
<accession>A0A856MKT3</accession>
<dbReference type="EMBL" id="CP030118">
    <property type="protein sequence ID" value="QDL10734.1"/>
    <property type="molecule type" value="Genomic_DNA"/>
</dbReference>
<dbReference type="InterPro" id="IPR024983">
    <property type="entry name" value="CHAT_dom"/>
</dbReference>
<reference evidence="3 4" key="1">
    <citation type="submission" date="2018-06" db="EMBL/GenBank/DDBJ databases">
        <title>Comparative genomics of Brasilonema spp. strains.</title>
        <authorList>
            <person name="Alvarenga D.O."/>
            <person name="Fiore M.F."/>
            <person name="Varani A.M."/>
        </authorList>
    </citation>
    <scope>NUCLEOTIDE SEQUENCE [LARGE SCALE GENOMIC DNA]</scope>
    <source>
        <strain evidence="3 4">CENA114</strain>
    </source>
</reference>
<organism evidence="3 4">
    <name type="scientific">Brasilonema sennae CENA114</name>
    <dbReference type="NCBI Taxonomy" id="415709"/>
    <lineage>
        <taxon>Bacteria</taxon>
        <taxon>Bacillati</taxon>
        <taxon>Cyanobacteriota</taxon>
        <taxon>Cyanophyceae</taxon>
        <taxon>Nostocales</taxon>
        <taxon>Scytonemataceae</taxon>
        <taxon>Brasilonema</taxon>
        <taxon>Bromeliae group (in: Brasilonema)</taxon>
    </lineage>
</organism>
<keyword evidence="1" id="KW-0472">Membrane</keyword>
<protein>
    <submittedName>
        <fullName evidence="3">Transmembrane sensor domain-containing protein</fullName>
    </submittedName>
</protein>
<dbReference type="AlphaFoldDB" id="A0A856MKT3"/>